<dbReference type="GO" id="GO:0099402">
    <property type="term" value="P:plant organ development"/>
    <property type="evidence" value="ECO:0007669"/>
    <property type="project" value="UniProtKB-ARBA"/>
</dbReference>
<reference evidence="3 4" key="1">
    <citation type="submission" date="2024-01" db="EMBL/GenBank/DDBJ databases">
        <title>The complete chloroplast genome sequence of Lithospermum erythrorhizon: insights into the phylogenetic relationship among Boraginaceae species and the maternal lineages of purple gromwells.</title>
        <authorList>
            <person name="Okada T."/>
            <person name="Watanabe K."/>
        </authorList>
    </citation>
    <scope>NUCLEOTIDE SEQUENCE [LARGE SCALE GENOMIC DNA]</scope>
</reference>
<sequence>MSTRRQLKSMCTLTQKNSYIFQQNLKITQLGKKGKINEAKKIFNQISKPNIVTYNSMISAYSKNGRFLDARKVFDTMPHRNPVSWNAMISAYLNNDQCGEAIKLFDQMVHKDSYTYALMITCYTRVGLFDKARMVFDAMPDKGNVACWNAMVSGYVKNGKLKEAGKLFYVMPVKNLVSWNTMLSGYIQNREMLVALKFFTEMEEKDAVSWNLMVDGYVEVGDLESAWELFKKIPEANAVSWVTMLSGYAKHDRVLEARRVFDQMPDKTPVAWNAMLAAYAQNCQINEAIRLFIEMPERTDVAWTTMINGYIRVGRFEEAQKLLNSMPYKSVGAQTAMISGLIQNNQMDEAKRAFDIIRTPDLICWNTMIAGYTRYGRMEEASDMFQQMPQKNTVTWNLMIAGYAQVGQIDKATNLFEQMSERNLVSWNSLISGYLQNGFYTDALKCFELMKRENKKPDQATYASILSSCANLAVEQTGKQLHQNVLKTGFVKKLLVGNALITMYAKCGCILSAQNMFNEIDNIDLVSWNSLIAGYALNGYGNEAIKLLNDMDREGVQPDQVTFIGILSACNHAGLVDQGRFLFEQMTHKYSLDPLTEHLSCIIDLLARAGRLDEAFQLANEMKNKLHAGIWGSLLNACCQHKNAALAGYAAEKLVQCEPQESSPFVLLSNMSAEIGKWDEVNKLRAMLRQSGTGKQPGCSWIEDKNRLLVFLSGDDACPHKVEVFSTSKALNLHITDGNCCSGRSIISGRDETIDMV</sequence>
<dbReference type="GO" id="GO:0009451">
    <property type="term" value="P:RNA modification"/>
    <property type="evidence" value="ECO:0007669"/>
    <property type="project" value="InterPro"/>
</dbReference>
<dbReference type="EMBL" id="BAABME010002197">
    <property type="protein sequence ID" value="GAA0153530.1"/>
    <property type="molecule type" value="Genomic_DNA"/>
</dbReference>
<proteinExistence type="predicted"/>
<dbReference type="GO" id="GO:0003723">
    <property type="term" value="F:RNA binding"/>
    <property type="evidence" value="ECO:0007669"/>
    <property type="project" value="InterPro"/>
</dbReference>
<name>A0AAV3PT69_LITER</name>
<dbReference type="InterPro" id="IPR046960">
    <property type="entry name" value="PPR_At4g14850-like_plant"/>
</dbReference>
<organism evidence="3 4">
    <name type="scientific">Lithospermum erythrorhizon</name>
    <name type="common">Purple gromwell</name>
    <name type="synonym">Lithospermum officinale var. erythrorhizon</name>
    <dbReference type="NCBI Taxonomy" id="34254"/>
    <lineage>
        <taxon>Eukaryota</taxon>
        <taxon>Viridiplantae</taxon>
        <taxon>Streptophyta</taxon>
        <taxon>Embryophyta</taxon>
        <taxon>Tracheophyta</taxon>
        <taxon>Spermatophyta</taxon>
        <taxon>Magnoliopsida</taxon>
        <taxon>eudicotyledons</taxon>
        <taxon>Gunneridae</taxon>
        <taxon>Pentapetalae</taxon>
        <taxon>asterids</taxon>
        <taxon>lamiids</taxon>
        <taxon>Boraginales</taxon>
        <taxon>Boraginaceae</taxon>
        <taxon>Boraginoideae</taxon>
        <taxon>Lithospermeae</taxon>
        <taxon>Lithospermum</taxon>
    </lineage>
</organism>
<dbReference type="NCBIfam" id="TIGR00756">
    <property type="entry name" value="PPR"/>
    <property type="match status" value="14"/>
</dbReference>
<feature type="repeat" description="PPR" evidence="2">
    <location>
        <begin position="392"/>
        <end position="426"/>
    </location>
</feature>
<dbReference type="PANTHER" id="PTHR47926">
    <property type="entry name" value="PENTATRICOPEPTIDE REPEAT-CONTAINING PROTEIN"/>
    <property type="match status" value="1"/>
</dbReference>
<feature type="repeat" description="PPR" evidence="2">
    <location>
        <begin position="299"/>
        <end position="333"/>
    </location>
</feature>
<feature type="repeat" description="PPR" evidence="2">
    <location>
        <begin position="268"/>
        <end position="298"/>
    </location>
</feature>
<dbReference type="InterPro" id="IPR002885">
    <property type="entry name" value="PPR_rpt"/>
</dbReference>
<evidence type="ECO:0008006" key="5">
    <source>
        <dbReference type="Google" id="ProtNLM"/>
    </source>
</evidence>
<feature type="repeat" description="PPR" evidence="2">
    <location>
        <begin position="206"/>
        <end position="240"/>
    </location>
</feature>
<dbReference type="PANTHER" id="PTHR47926:SF468">
    <property type="entry name" value="PENTATRICOPEPTIDE REPEAT-CONTAINING PROTEIN"/>
    <property type="match status" value="1"/>
</dbReference>
<dbReference type="AlphaFoldDB" id="A0AAV3PT69"/>
<dbReference type="InterPro" id="IPR046848">
    <property type="entry name" value="E_motif"/>
</dbReference>
<evidence type="ECO:0000313" key="3">
    <source>
        <dbReference type="EMBL" id="GAA0153530.1"/>
    </source>
</evidence>
<feature type="repeat" description="PPR" evidence="2">
    <location>
        <begin position="361"/>
        <end position="391"/>
    </location>
</feature>
<dbReference type="InterPro" id="IPR011990">
    <property type="entry name" value="TPR-like_helical_dom_sf"/>
</dbReference>
<evidence type="ECO:0000256" key="1">
    <source>
        <dbReference type="ARBA" id="ARBA00022737"/>
    </source>
</evidence>
<dbReference type="Pfam" id="PF01535">
    <property type="entry name" value="PPR"/>
    <property type="match status" value="11"/>
</dbReference>
<comment type="caution">
    <text evidence="3">The sequence shown here is derived from an EMBL/GenBank/DDBJ whole genome shotgun (WGS) entry which is preliminary data.</text>
</comment>
<dbReference type="Pfam" id="PF12854">
    <property type="entry name" value="PPR_1"/>
    <property type="match status" value="1"/>
</dbReference>
<feature type="repeat" description="PPR" evidence="2">
    <location>
        <begin position="112"/>
        <end position="146"/>
    </location>
</feature>
<feature type="repeat" description="PPR" evidence="2">
    <location>
        <begin position="427"/>
        <end position="457"/>
    </location>
</feature>
<feature type="repeat" description="PPR" evidence="2">
    <location>
        <begin position="175"/>
        <end position="205"/>
    </location>
</feature>
<evidence type="ECO:0000313" key="4">
    <source>
        <dbReference type="Proteomes" id="UP001454036"/>
    </source>
</evidence>
<dbReference type="Proteomes" id="UP001454036">
    <property type="component" value="Unassembled WGS sequence"/>
</dbReference>
<dbReference type="Gene3D" id="1.25.40.10">
    <property type="entry name" value="Tetratricopeptide repeat domain"/>
    <property type="match status" value="6"/>
</dbReference>
<keyword evidence="4" id="KW-1185">Reference proteome</keyword>
<dbReference type="Pfam" id="PF20431">
    <property type="entry name" value="E_motif"/>
    <property type="match status" value="1"/>
</dbReference>
<evidence type="ECO:0000256" key="2">
    <source>
        <dbReference type="PROSITE-ProRule" id="PRU00708"/>
    </source>
</evidence>
<gene>
    <name evidence="3" type="ORF">LIER_11746</name>
</gene>
<accession>A0AAV3PT69</accession>
<protein>
    <recommendedName>
        <fullName evidence="5">Pentatricopeptide repeat-containing protein</fullName>
    </recommendedName>
</protein>
<dbReference type="SUPFAM" id="SSF48452">
    <property type="entry name" value="TPR-like"/>
    <property type="match status" value="2"/>
</dbReference>
<dbReference type="PROSITE" id="PS51375">
    <property type="entry name" value="PPR"/>
    <property type="match status" value="10"/>
</dbReference>
<feature type="repeat" description="PPR" evidence="2">
    <location>
        <begin position="50"/>
        <end position="84"/>
    </location>
</feature>
<keyword evidence="1" id="KW-0677">Repeat</keyword>
<feature type="repeat" description="PPR" evidence="2">
    <location>
        <begin position="524"/>
        <end position="558"/>
    </location>
</feature>
<dbReference type="FunFam" id="1.25.40.10:FF:000158">
    <property type="entry name" value="pentatricopeptide repeat-containing protein At2g33680"/>
    <property type="match status" value="1"/>
</dbReference>
<dbReference type="Pfam" id="PF13041">
    <property type="entry name" value="PPR_2"/>
    <property type="match status" value="3"/>
</dbReference>